<comment type="subcellular location">
    <subcellularLocation>
        <location evidence="1">Cytoplasm</location>
    </subcellularLocation>
</comment>
<dbReference type="InterPro" id="IPR050208">
    <property type="entry name" value="MHC_class-I_related"/>
</dbReference>
<comment type="caution">
    <text evidence="7">The sequence shown here is derived from an EMBL/GenBank/DDBJ whole genome shotgun (WGS) entry which is preliminary data.</text>
</comment>
<comment type="similarity">
    <text evidence="5">Belongs to the MHC class I family.</text>
</comment>
<dbReference type="InterPro" id="IPR003006">
    <property type="entry name" value="Ig/MHC_CS"/>
</dbReference>
<keyword evidence="2" id="KW-0963">Cytoplasm</keyword>
<dbReference type="Pfam" id="PF07654">
    <property type="entry name" value="C1-set"/>
    <property type="match status" value="1"/>
</dbReference>
<evidence type="ECO:0000256" key="1">
    <source>
        <dbReference type="ARBA" id="ARBA00004496"/>
    </source>
</evidence>
<dbReference type="InterPro" id="IPR037055">
    <property type="entry name" value="MHC_I-like_Ag-recog_sf"/>
</dbReference>
<evidence type="ECO:0000256" key="5">
    <source>
        <dbReference type="RuleBase" id="RU004439"/>
    </source>
</evidence>
<dbReference type="Pfam" id="PF10644">
    <property type="entry name" value="Misat_Tub_SegII"/>
    <property type="match status" value="1"/>
</dbReference>
<dbReference type="PRINTS" id="PR01638">
    <property type="entry name" value="MHCCLASSI"/>
</dbReference>
<dbReference type="InterPro" id="IPR036525">
    <property type="entry name" value="Tubulin/FtsZ_GTPase_sf"/>
</dbReference>
<dbReference type="InterPro" id="IPR019605">
    <property type="entry name" value="Misato_II_tubulin-like"/>
</dbReference>
<dbReference type="PANTHER" id="PTHR16675">
    <property type="entry name" value="MHC CLASS I-RELATED"/>
    <property type="match status" value="1"/>
</dbReference>
<evidence type="ECO:0000259" key="6">
    <source>
        <dbReference type="PROSITE" id="PS50835"/>
    </source>
</evidence>
<proteinExistence type="inferred from homology"/>
<dbReference type="EMBL" id="JAYMGO010000019">
    <property type="protein sequence ID" value="KAL1254879.1"/>
    <property type="molecule type" value="Genomic_DNA"/>
</dbReference>
<dbReference type="SMART" id="SM00407">
    <property type="entry name" value="IGc1"/>
    <property type="match status" value="1"/>
</dbReference>
<keyword evidence="4" id="KW-0393">Immunoglobulin domain</keyword>
<reference evidence="7 8" key="1">
    <citation type="submission" date="2023-09" db="EMBL/GenBank/DDBJ databases">
        <authorList>
            <person name="Wang M."/>
        </authorList>
    </citation>
    <scope>NUCLEOTIDE SEQUENCE [LARGE SCALE GENOMIC DNA]</scope>
    <source>
        <strain evidence="7">GT-2023</strain>
        <tissue evidence="7">Liver</tissue>
    </source>
</reference>
<name>A0ABR3LT64_9TELE</name>
<evidence type="ECO:0000313" key="8">
    <source>
        <dbReference type="Proteomes" id="UP001558613"/>
    </source>
</evidence>
<dbReference type="SUPFAM" id="SSF54452">
    <property type="entry name" value="MHC antigen-recognition domain"/>
    <property type="match status" value="1"/>
</dbReference>
<organism evidence="7 8">
    <name type="scientific">Cirrhinus molitorella</name>
    <name type="common">mud carp</name>
    <dbReference type="NCBI Taxonomy" id="172907"/>
    <lineage>
        <taxon>Eukaryota</taxon>
        <taxon>Metazoa</taxon>
        <taxon>Chordata</taxon>
        <taxon>Craniata</taxon>
        <taxon>Vertebrata</taxon>
        <taxon>Euteleostomi</taxon>
        <taxon>Actinopterygii</taxon>
        <taxon>Neopterygii</taxon>
        <taxon>Teleostei</taxon>
        <taxon>Ostariophysi</taxon>
        <taxon>Cypriniformes</taxon>
        <taxon>Cyprinidae</taxon>
        <taxon>Labeoninae</taxon>
        <taxon>Labeonini</taxon>
        <taxon>Cirrhinus</taxon>
    </lineage>
</organism>
<sequence length="345" mass="38913">MSGTCREVVTLQLGHYSNFIGTHWWNLQDAALVYDSDFPASELQSDVMFREGLTLGGHVTYTPRLIAMDLKGSLQTLRKEGNLYDTENENTAFTWEGQIRTHKESPPTKNAFLQELDNLDTGGLLAEADFTCSSSAVGHCSGVHTNQVMYGCEIDDDGTKRGYNQHGYDGEDFLTLDMSTLTWTAANDKAMITKVKWDSTGAEAMQWKGYLENTCIEWLQKYVDYGKDTLQRKVSPEVFLQQKSSSSQVTCLATGFYPKAVTISWQKNGQDHDEDVDLGELLPNEDGTFQRTSTLKVSPDERKKNAYSCVVEHQRETFRKMVTDDSLPLVEAEKERDRLQTSQCL</sequence>
<keyword evidence="3" id="KW-0325">Glycoprotein</keyword>
<evidence type="ECO:0000256" key="3">
    <source>
        <dbReference type="ARBA" id="ARBA00023180"/>
    </source>
</evidence>
<evidence type="ECO:0000313" key="7">
    <source>
        <dbReference type="EMBL" id="KAL1254879.1"/>
    </source>
</evidence>
<feature type="domain" description="Ig-like" evidence="6">
    <location>
        <begin position="236"/>
        <end position="323"/>
    </location>
</feature>
<dbReference type="PROSITE" id="PS50835">
    <property type="entry name" value="IG_LIKE"/>
    <property type="match status" value="1"/>
</dbReference>
<dbReference type="PANTHER" id="PTHR16675:SF237">
    <property type="entry name" value="MHC CLASS I ANTIGEN TRANSCRIPT VARIANT 1-RELATED"/>
    <property type="match status" value="1"/>
</dbReference>
<dbReference type="CDD" id="cd07698">
    <property type="entry name" value="IgC1_MHC_I_alpha3"/>
    <property type="match status" value="1"/>
</dbReference>
<dbReference type="InterPro" id="IPR003597">
    <property type="entry name" value="Ig_C1-set"/>
</dbReference>
<dbReference type="InterPro" id="IPR007110">
    <property type="entry name" value="Ig-like_dom"/>
</dbReference>
<dbReference type="Proteomes" id="UP001558613">
    <property type="component" value="Unassembled WGS sequence"/>
</dbReference>
<protein>
    <recommendedName>
        <fullName evidence="6">Ig-like domain-containing protein</fullName>
    </recommendedName>
</protein>
<dbReference type="Pfam" id="PF00129">
    <property type="entry name" value="MHC_I"/>
    <property type="match status" value="1"/>
</dbReference>
<dbReference type="Gene3D" id="3.30.500.10">
    <property type="entry name" value="MHC class I-like antigen recognition-like"/>
    <property type="match status" value="1"/>
</dbReference>
<dbReference type="PROSITE" id="PS00290">
    <property type="entry name" value="IG_MHC"/>
    <property type="match status" value="1"/>
</dbReference>
<evidence type="ECO:0000256" key="4">
    <source>
        <dbReference type="ARBA" id="ARBA00023319"/>
    </source>
</evidence>
<dbReference type="InterPro" id="IPR036179">
    <property type="entry name" value="Ig-like_dom_sf"/>
</dbReference>
<dbReference type="InterPro" id="IPR001039">
    <property type="entry name" value="MHC_I_a_a1/a2"/>
</dbReference>
<dbReference type="SUPFAM" id="SSF48726">
    <property type="entry name" value="Immunoglobulin"/>
    <property type="match status" value="1"/>
</dbReference>
<dbReference type="Gene3D" id="2.60.40.10">
    <property type="entry name" value="Immunoglobulins"/>
    <property type="match status" value="1"/>
</dbReference>
<accession>A0ABR3LT64</accession>
<dbReference type="InterPro" id="IPR011161">
    <property type="entry name" value="MHC_I-like_Ag-recog"/>
</dbReference>
<dbReference type="SUPFAM" id="SSF52490">
    <property type="entry name" value="Tubulin nucleotide-binding domain-like"/>
    <property type="match status" value="1"/>
</dbReference>
<dbReference type="InterPro" id="IPR011162">
    <property type="entry name" value="MHC_I/II-like_Ag-recog"/>
</dbReference>
<keyword evidence="8" id="KW-1185">Reference proteome</keyword>
<evidence type="ECO:0000256" key="2">
    <source>
        <dbReference type="ARBA" id="ARBA00022490"/>
    </source>
</evidence>
<gene>
    <name evidence="7" type="ORF">QQF64_012940</name>
</gene>
<dbReference type="InterPro" id="IPR013783">
    <property type="entry name" value="Ig-like_fold"/>
</dbReference>